<organism evidence="3">
    <name type="scientific">Deinococcus sonorensis KR-87</name>
    <dbReference type="NCBI Taxonomy" id="694439"/>
    <lineage>
        <taxon>Bacteria</taxon>
        <taxon>Thermotogati</taxon>
        <taxon>Deinococcota</taxon>
        <taxon>Deinococci</taxon>
        <taxon>Deinococcales</taxon>
        <taxon>Deinococcaceae</taxon>
        <taxon>Deinococcus</taxon>
    </lineage>
</organism>
<dbReference type="InterPro" id="IPR007890">
    <property type="entry name" value="CHASE2"/>
</dbReference>
<dbReference type="Pfam" id="PF05226">
    <property type="entry name" value="CHASE2"/>
    <property type="match status" value="1"/>
</dbReference>
<evidence type="ECO:0000313" key="3">
    <source>
        <dbReference type="EMBL" id="XBV86159.1"/>
    </source>
</evidence>
<dbReference type="AlphaFoldDB" id="A0AAU7UDM2"/>
<keyword evidence="1" id="KW-1133">Transmembrane helix</keyword>
<name>A0AAU7UDM2_9DEIO</name>
<feature type="transmembrane region" description="Helical" evidence="1">
    <location>
        <begin position="320"/>
        <end position="345"/>
    </location>
</feature>
<evidence type="ECO:0000259" key="2">
    <source>
        <dbReference type="SMART" id="SM01080"/>
    </source>
</evidence>
<dbReference type="RefSeq" id="WP_350244213.1">
    <property type="nucleotide sequence ID" value="NZ_CP158299.1"/>
</dbReference>
<keyword evidence="1" id="KW-0812">Transmembrane</keyword>
<proteinExistence type="predicted"/>
<accession>A0AAU7UDM2</accession>
<evidence type="ECO:0000256" key="1">
    <source>
        <dbReference type="SAM" id="Phobius"/>
    </source>
</evidence>
<feature type="transmembrane region" description="Helical" evidence="1">
    <location>
        <begin position="357"/>
        <end position="378"/>
    </location>
</feature>
<sequence length="419" mass="45412">MLRESGLAVLVFLLLSWAATEGRLGWFSDTLADAQDKAYDVLAGFEYQFASPVAPPPGTPRVVFVDIDQATVNTYNPGPYLFHRGLLARLVERLGAAQPRALYLDLNLSVASQEPDLQRTGAARFPRSAGDQALLRVLTTPRRFPVLLSQPQLFGEPVRALPGSLCWVRPDVITDRGDTVRRIPRRVPPGPSPAAEALALAATPQGFHCQASQAEPLAAPPSNVYRSELYGEPVLFHRVPSADSADYGWPGLSVVRAGDLLDADPVQLEPGAVVVVGRTDRASQDQHASAVGQLPGITLHLDALMTLLTYHHTLQPVPPLLAALAAFLAMLVAMLAAPLLSGLLARALQRLGLPRGWSVAFEHPLMWALLFLTAFLAYRSLGRFLDYALPILSLELSRLALHRQTGKLVTKTLKLAKLL</sequence>
<gene>
    <name evidence="3" type="ORF">ABOD76_07605</name>
</gene>
<reference evidence="3" key="1">
    <citation type="submission" date="2024-06" db="EMBL/GenBank/DDBJ databases">
        <title>Draft Genome Sequence of Deinococcus sonorensis Type Strain KR-87, a Biofilm Producing Representative of the Genus Deinococcus.</title>
        <authorList>
            <person name="Boren L.S."/>
            <person name="Grosso R.A."/>
            <person name="Hugenberg-Cox A.N."/>
            <person name="Hill J.T.E."/>
            <person name="Albert C.M."/>
            <person name="Tuohy J.M."/>
        </authorList>
    </citation>
    <scope>NUCLEOTIDE SEQUENCE</scope>
    <source>
        <strain evidence="3">KR-87</strain>
    </source>
</reference>
<dbReference type="SMART" id="SM01080">
    <property type="entry name" value="CHASE2"/>
    <property type="match status" value="1"/>
</dbReference>
<protein>
    <submittedName>
        <fullName evidence="3">CHASE2 domain-containing protein</fullName>
    </submittedName>
</protein>
<dbReference type="KEGG" id="dsc:ABOD76_07605"/>
<dbReference type="EMBL" id="CP158299">
    <property type="protein sequence ID" value="XBV86159.1"/>
    <property type="molecule type" value="Genomic_DNA"/>
</dbReference>
<feature type="domain" description="CHASE2" evidence="2">
    <location>
        <begin position="31"/>
        <end position="337"/>
    </location>
</feature>
<keyword evidence="1" id="KW-0472">Membrane</keyword>